<dbReference type="InterPro" id="IPR050109">
    <property type="entry name" value="HTH-type_TetR-like_transc_reg"/>
</dbReference>
<evidence type="ECO:0000256" key="1">
    <source>
        <dbReference type="ARBA" id="ARBA00023125"/>
    </source>
</evidence>
<dbReference type="SUPFAM" id="SSF48498">
    <property type="entry name" value="Tetracyclin repressor-like, C-terminal domain"/>
    <property type="match status" value="1"/>
</dbReference>
<dbReference type="AlphaFoldDB" id="A0AAF1BX29"/>
<dbReference type="GO" id="GO:0003700">
    <property type="term" value="F:DNA-binding transcription factor activity"/>
    <property type="evidence" value="ECO:0007669"/>
    <property type="project" value="TreeGrafter"/>
</dbReference>
<dbReference type="PRINTS" id="PR00455">
    <property type="entry name" value="HTHTETR"/>
</dbReference>
<name>A0AAF1BX29_9CORY</name>
<protein>
    <submittedName>
        <fullName evidence="4">TetR/AcrR family transcriptional regulator</fullName>
    </submittedName>
</protein>
<evidence type="ECO:0000313" key="5">
    <source>
        <dbReference type="Proteomes" id="UP000234560"/>
    </source>
</evidence>
<gene>
    <name evidence="4" type="ORF">CYJ47_01505</name>
</gene>
<dbReference type="Gene3D" id="1.10.357.10">
    <property type="entry name" value="Tetracycline Repressor, domain 2"/>
    <property type="match status" value="1"/>
</dbReference>
<dbReference type="SUPFAM" id="SSF46689">
    <property type="entry name" value="Homeodomain-like"/>
    <property type="match status" value="1"/>
</dbReference>
<reference evidence="4" key="1">
    <citation type="submission" date="2017-12" db="EMBL/GenBank/DDBJ databases">
        <authorList>
            <person name="Thomas-White K."/>
            <person name="Wolfe A.J."/>
        </authorList>
    </citation>
    <scope>NUCLEOTIDE SEQUENCE</scope>
    <source>
        <strain evidence="4">UMB0763</strain>
    </source>
</reference>
<dbReference type="Proteomes" id="UP000234560">
    <property type="component" value="Chromosome"/>
</dbReference>
<organism evidence="4 5">
    <name type="scientific">Corynebacterium pyruviciproducens</name>
    <dbReference type="NCBI Taxonomy" id="598660"/>
    <lineage>
        <taxon>Bacteria</taxon>
        <taxon>Bacillati</taxon>
        <taxon>Actinomycetota</taxon>
        <taxon>Actinomycetes</taxon>
        <taxon>Mycobacteriales</taxon>
        <taxon>Corynebacteriaceae</taxon>
        <taxon>Corynebacterium</taxon>
    </lineage>
</organism>
<evidence type="ECO:0000259" key="3">
    <source>
        <dbReference type="PROSITE" id="PS50977"/>
    </source>
</evidence>
<sequence>MSTPTVNTRFSNLAREKRERITEAATREFARHGYEQANTNRIAREAGISVGALFKYFPTKADIFLFVARRGAEIIEAKTATILESDEPVLEIVDKLVNLIGKTCVTERETVQMYQAMTAPGDRTFAKETAAELERYTLERYVNVLKRGQASGEVRDDICATSLALLLDNQFISLQYSLATDYYEERRQMYVGERPISEVLEDTKKFLRSALTARK</sequence>
<feature type="DNA-binding region" description="H-T-H motif" evidence="2">
    <location>
        <begin position="38"/>
        <end position="57"/>
    </location>
</feature>
<dbReference type="GO" id="GO:0000976">
    <property type="term" value="F:transcription cis-regulatory region binding"/>
    <property type="evidence" value="ECO:0007669"/>
    <property type="project" value="TreeGrafter"/>
</dbReference>
<dbReference type="PROSITE" id="PS50977">
    <property type="entry name" value="HTH_TETR_2"/>
    <property type="match status" value="1"/>
</dbReference>
<reference evidence="4" key="2">
    <citation type="submission" date="2023-10" db="EMBL/GenBank/DDBJ databases">
        <authorList>
            <person name="Choi B."/>
        </authorList>
    </citation>
    <scope>NUCLEOTIDE SEQUENCE</scope>
    <source>
        <strain evidence="4">UMB0763</strain>
    </source>
</reference>
<evidence type="ECO:0000313" key="4">
    <source>
        <dbReference type="EMBL" id="WOT02481.1"/>
    </source>
</evidence>
<dbReference type="RefSeq" id="WP_101678643.1">
    <property type="nucleotide sequence ID" value="NZ_CAMIHY010000083.1"/>
</dbReference>
<proteinExistence type="predicted"/>
<dbReference type="Pfam" id="PF00440">
    <property type="entry name" value="TetR_N"/>
    <property type="match status" value="1"/>
</dbReference>
<feature type="domain" description="HTH tetR-type" evidence="3">
    <location>
        <begin position="15"/>
        <end position="75"/>
    </location>
</feature>
<dbReference type="PANTHER" id="PTHR30055">
    <property type="entry name" value="HTH-TYPE TRANSCRIPTIONAL REGULATOR RUTR"/>
    <property type="match status" value="1"/>
</dbReference>
<dbReference type="InterPro" id="IPR009057">
    <property type="entry name" value="Homeodomain-like_sf"/>
</dbReference>
<dbReference type="InterPro" id="IPR036271">
    <property type="entry name" value="Tet_transcr_reg_TetR-rel_C_sf"/>
</dbReference>
<dbReference type="PANTHER" id="PTHR30055:SF226">
    <property type="entry name" value="HTH-TYPE TRANSCRIPTIONAL REGULATOR PKSA"/>
    <property type="match status" value="1"/>
</dbReference>
<dbReference type="InterPro" id="IPR001647">
    <property type="entry name" value="HTH_TetR"/>
</dbReference>
<accession>A0AAF1BX29</accession>
<evidence type="ECO:0000256" key="2">
    <source>
        <dbReference type="PROSITE-ProRule" id="PRU00335"/>
    </source>
</evidence>
<dbReference type="EMBL" id="CP136958">
    <property type="protein sequence ID" value="WOT02481.1"/>
    <property type="molecule type" value="Genomic_DNA"/>
</dbReference>
<keyword evidence="1 2" id="KW-0238">DNA-binding</keyword>
<dbReference type="KEGG" id="cpyr:CYJ47_01505"/>